<dbReference type="Gene3D" id="3.40.50.150">
    <property type="entry name" value="Vaccinia Virus protein VP39"/>
    <property type="match status" value="1"/>
</dbReference>
<sequence>MGENEKKTDYGNWVPDKMMRKMWGAAGVIFLLWIINWIFLRSTIFAIIFGFFFLFMLAVSIYMQRCKAIFSFEKGGLMGEIHEYLVNRLPYNGDGTLLDIGCGAGALTIRCAKRFPEARLQGVDYWGKEWNYAKEQCESNAAAEGVSDRVLFEEGDAANLKYPSESFDAAVSNFVFHEVKTQPDKRLVVKEALRVVKKGGAFAFQDLFGMEALYGDMEAFVEELKAGGIQEIHYIADIERLGFVPKFVQAPWMLKGIGIIYGIK</sequence>
<dbReference type="EC" id="2.1.-.-" evidence="3"/>
<evidence type="ECO:0000313" key="4">
    <source>
        <dbReference type="Proteomes" id="UP001451571"/>
    </source>
</evidence>
<keyword evidence="4" id="KW-1185">Reference proteome</keyword>
<keyword evidence="3" id="KW-0808">Transferase</keyword>
<gene>
    <name evidence="3" type="ORF">V6984_15710</name>
</gene>
<protein>
    <submittedName>
        <fullName evidence="3">Class I SAM-dependent methyltransferase</fullName>
        <ecNumber evidence="3">2.1.-.-</ecNumber>
    </submittedName>
</protein>
<dbReference type="SUPFAM" id="SSF53335">
    <property type="entry name" value="S-adenosyl-L-methionine-dependent methyltransferases"/>
    <property type="match status" value="1"/>
</dbReference>
<dbReference type="RefSeq" id="WP_342756554.1">
    <property type="nucleotide sequence ID" value="NZ_CP146256.1"/>
</dbReference>
<dbReference type="GO" id="GO:0008168">
    <property type="term" value="F:methyltransferase activity"/>
    <property type="evidence" value="ECO:0007669"/>
    <property type="project" value="UniProtKB-KW"/>
</dbReference>
<name>A0ABZ3EUD0_9FIRM</name>
<keyword evidence="3" id="KW-0489">Methyltransferase</keyword>
<feature type="domain" description="Methyltransferase type 11" evidence="2">
    <location>
        <begin position="98"/>
        <end position="204"/>
    </location>
</feature>
<accession>A0ABZ3EUD0</accession>
<evidence type="ECO:0000313" key="3">
    <source>
        <dbReference type="EMBL" id="XAH72942.1"/>
    </source>
</evidence>
<evidence type="ECO:0000259" key="2">
    <source>
        <dbReference type="Pfam" id="PF08241"/>
    </source>
</evidence>
<dbReference type="GO" id="GO:0032259">
    <property type="term" value="P:methylation"/>
    <property type="evidence" value="ECO:0007669"/>
    <property type="project" value="UniProtKB-KW"/>
</dbReference>
<evidence type="ECO:0000256" key="1">
    <source>
        <dbReference type="SAM" id="Phobius"/>
    </source>
</evidence>
<dbReference type="Pfam" id="PF08241">
    <property type="entry name" value="Methyltransf_11"/>
    <property type="match status" value="1"/>
</dbReference>
<dbReference type="InterPro" id="IPR013216">
    <property type="entry name" value="Methyltransf_11"/>
</dbReference>
<dbReference type="InterPro" id="IPR029063">
    <property type="entry name" value="SAM-dependent_MTases_sf"/>
</dbReference>
<reference evidence="3 4" key="1">
    <citation type="submission" date="2024-02" db="EMBL/GenBank/DDBJ databases">
        <title>Bacterial strain from lacustrine sediment.</title>
        <authorList>
            <person name="Petit C."/>
            <person name="Fadhlaoui K."/>
        </authorList>
    </citation>
    <scope>NUCLEOTIDE SEQUENCE [LARGE SCALE GENOMIC DNA]</scope>
    <source>
        <strain evidence="3 4">IPX-CK</strain>
    </source>
</reference>
<keyword evidence="1" id="KW-1133">Transmembrane helix</keyword>
<dbReference type="Proteomes" id="UP001451571">
    <property type="component" value="Chromosome"/>
</dbReference>
<organism evidence="3 4">
    <name type="scientific">Kineothrix sedimenti</name>
    <dbReference type="NCBI Taxonomy" id="3123317"/>
    <lineage>
        <taxon>Bacteria</taxon>
        <taxon>Bacillati</taxon>
        <taxon>Bacillota</taxon>
        <taxon>Clostridia</taxon>
        <taxon>Lachnospirales</taxon>
        <taxon>Lachnospiraceae</taxon>
        <taxon>Kineothrix</taxon>
    </lineage>
</organism>
<feature type="transmembrane region" description="Helical" evidence="1">
    <location>
        <begin position="45"/>
        <end position="63"/>
    </location>
</feature>
<proteinExistence type="predicted"/>
<dbReference type="CDD" id="cd02440">
    <property type="entry name" value="AdoMet_MTases"/>
    <property type="match status" value="1"/>
</dbReference>
<keyword evidence="1" id="KW-0472">Membrane</keyword>
<dbReference type="PANTHER" id="PTHR43591:SF24">
    <property type="entry name" value="2-METHOXY-6-POLYPRENYL-1,4-BENZOQUINOL METHYLASE, MITOCHONDRIAL"/>
    <property type="match status" value="1"/>
</dbReference>
<dbReference type="PANTHER" id="PTHR43591">
    <property type="entry name" value="METHYLTRANSFERASE"/>
    <property type="match status" value="1"/>
</dbReference>
<keyword evidence="1" id="KW-0812">Transmembrane</keyword>
<dbReference type="EMBL" id="CP146256">
    <property type="protein sequence ID" value="XAH72942.1"/>
    <property type="molecule type" value="Genomic_DNA"/>
</dbReference>
<feature type="transmembrane region" description="Helical" evidence="1">
    <location>
        <begin position="21"/>
        <end position="39"/>
    </location>
</feature>